<organism evidence="2 3">
    <name type="scientific">Phaeobacter italicus</name>
    <dbReference type="NCBI Taxonomy" id="481446"/>
    <lineage>
        <taxon>Bacteria</taxon>
        <taxon>Pseudomonadati</taxon>
        <taxon>Pseudomonadota</taxon>
        <taxon>Alphaproteobacteria</taxon>
        <taxon>Rhodobacterales</taxon>
        <taxon>Roseobacteraceae</taxon>
        <taxon>Phaeobacter</taxon>
    </lineage>
</organism>
<dbReference type="STRING" id="481446.NIT7645_01242"/>
<dbReference type="AlphaFoldDB" id="A0A0H5DBY6"/>
<name>A0A0H5DBY6_9RHOB</name>
<dbReference type="OrthoDB" id="7847492at2"/>
<dbReference type="Pfam" id="PF04366">
    <property type="entry name" value="Ysc84"/>
    <property type="match status" value="1"/>
</dbReference>
<proteinExistence type="predicted"/>
<dbReference type="Proteomes" id="UP000043764">
    <property type="component" value="Unassembled WGS sequence"/>
</dbReference>
<dbReference type="GeneID" id="78396638"/>
<accession>A0A0H5DBY6</accession>
<dbReference type="PROSITE" id="PS51318">
    <property type="entry name" value="TAT"/>
    <property type="match status" value="1"/>
</dbReference>
<evidence type="ECO:0000313" key="3">
    <source>
        <dbReference type="Proteomes" id="UP000043764"/>
    </source>
</evidence>
<keyword evidence="3" id="KW-1185">Reference proteome</keyword>
<reference evidence="2 3" key="1">
    <citation type="submission" date="2015-05" db="EMBL/GenBank/DDBJ databases">
        <authorList>
            <person name="Rodrigo-Torres Lidia"/>
            <person name="Arahal R.David."/>
        </authorList>
    </citation>
    <scope>NUCLEOTIDE SEQUENCE [LARGE SCALE GENOMIC DNA]</scope>
    <source>
        <strain evidence="2 3">CECT 7321</strain>
    </source>
</reference>
<dbReference type="EMBL" id="CVRL01000025">
    <property type="protein sequence ID" value="CRL11288.1"/>
    <property type="molecule type" value="Genomic_DNA"/>
</dbReference>
<gene>
    <name evidence="2" type="ORF">NIT7321_02141</name>
</gene>
<evidence type="ECO:0000259" key="1">
    <source>
        <dbReference type="Pfam" id="PF04366"/>
    </source>
</evidence>
<dbReference type="InterPro" id="IPR006311">
    <property type="entry name" value="TAT_signal"/>
</dbReference>
<evidence type="ECO:0000313" key="2">
    <source>
        <dbReference type="EMBL" id="CRL11288.1"/>
    </source>
</evidence>
<dbReference type="InterPro" id="IPR007461">
    <property type="entry name" value="Ysc84_actin-binding"/>
</dbReference>
<dbReference type="RefSeq" id="WP_037302401.1">
    <property type="nucleotide sequence ID" value="NZ_BSKQ01000001.1"/>
</dbReference>
<sequence>MSSSFSSRMTRRGFALGALAGAGVTAACGNGIGNSNASKIDARVDATLSQMYSQYPGAVTLAEKSTGMLIMPLVTEAGFFVGGAFGRGALRIDGVTVDYYSTVKGNAGLQIGAQQYAHVLFFMTQDALSNFRRSSGWAAGADLEYVLRDEGNSLAADTNTLNAPILAAVFAQAGLRLGATLEGTKYTRIIP</sequence>
<feature type="domain" description="Ysc84 actin-binding" evidence="1">
    <location>
        <begin position="105"/>
        <end position="187"/>
    </location>
</feature>
<protein>
    <recommendedName>
        <fullName evidence="1">Ysc84 actin-binding domain-containing protein</fullName>
    </recommendedName>
</protein>